<dbReference type="KEGG" id="vie:OL234_09655"/>
<dbReference type="Gene3D" id="3.40.309.10">
    <property type="entry name" value="Aldehyde Dehydrogenase, Chain A, domain 2"/>
    <property type="match status" value="1"/>
</dbReference>
<dbReference type="PANTHER" id="PTHR43570">
    <property type="entry name" value="ALDEHYDE DEHYDROGENASE"/>
    <property type="match status" value="1"/>
</dbReference>
<name>A0AAF0I7B1_9ENTE</name>
<sequence length="458" mass="51457">MLQEIFNEQKTFYQTNQTLPVTYRLKQLRQLQLFLTECEDELLLALNEDLGKSSTESYLSELGVLKHSLTYTIKKLATWCKKKRVSTPIFLFPARSYSVASPYGNTLIISAYNYPVLLALDPLIGALAGGNVAMVGLSEQTRAVNRVLMTKGQSYFDRHLVYFYESNQRQNQLLLTQAFDKIFFTGSPRVGRLILEAASDKLIPVTLELGGKSPALVTESADVELAASRIVWGKFLNVGQTCVAPDYCLVDKKIAKKFQTLVKLKISEFYGEEPAESSDYGRLISAEKVNQLGELLCLDAPFVCAGGELVPEKRYIEPTVLMAPIEQELATMSQELFGPILPILVYSELKEAEAYIASRTAPLAFYPFSNDKTEIRHLLETLNFGGATVNDTVLHLANPNLPFGGFGQSGMGRYHGKYSFETFTHEKAVLERKNYLTLKIMHPPFSNWKERLVRLLLK</sequence>
<dbReference type="EMBL" id="CP110232">
    <property type="protein sequence ID" value="WEG73214.1"/>
    <property type="molecule type" value="Genomic_DNA"/>
</dbReference>
<dbReference type="InterPro" id="IPR016163">
    <property type="entry name" value="Ald_DH_C"/>
</dbReference>
<dbReference type="SUPFAM" id="SSF53720">
    <property type="entry name" value="ALDH-like"/>
    <property type="match status" value="1"/>
</dbReference>
<evidence type="ECO:0000256" key="7">
    <source>
        <dbReference type="RuleBase" id="RU003345"/>
    </source>
</evidence>
<dbReference type="InterPro" id="IPR015590">
    <property type="entry name" value="Aldehyde_DH_dom"/>
</dbReference>
<evidence type="ECO:0000313" key="10">
    <source>
        <dbReference type="Proteomes" id="UP001179647"/>
    </source>
</evidence>
<evidence type="ECO:0000256" key="3">
    <source>
        <dbReference type="ARBA" id="ARBA00023027"/>
    </source>
</evidence>
<dbReference type="GO" id="GO:0005737">
    <property type="term" value="C:cytoplasm"/>
    <property type="evidence" value="ECO:0007669"/>
    <property type="project" value="TreeGrafter"/>
</dbReference>
<dbReference type="InterPro" id="IPR029510">
    <property type="entry name" value="Ald_DH_CS_GLU"/>
</dbReference>
<dbReference type="InterPro" id="IPR012394">
    <property type="entry name" value="Aldehyde_DH_NAD(P)"/>
</dbReference>
<evidence type="ECO:0000259" key="8">
    <source>
        <dbReference type="Pfam" id="PF00171"/>
    </source>
</evidence>
<evidence type="ECO:0000313" key="9">
    <source>
        <dbReference type="EMBL" id="WEG73214.1"/>
    </source>
</evidence>
<dbReference type="Gene3D" id="3.40.605.10">
    <property type="entry name" value="Aldehyde Dehydrogenase, Chain A, domain 1"/>
    <property type="match status" value="1"/>
</dbReference>
<dbReference type="GO" id="GO:0006081">
    <property type="term" value="P:aldehyde metabolic process"/>
    <property type="evidence" value="ECO:0007669"/>
    <property type="project" value="InterPro"/>
</dbReference>
<dbReference type="GO" id="GO:0004029">
    <property type="term" value="F:aldehyde dehydrogenase (NAD+) activity"/>
    <property type="evidence" value="ECO:0007669"/>
    <property type="project" value="TreeGrafter"/>
</dbReference>
<dbReference type="RefSeq" id="WP_275469017.1">
    <property type="nucleotide sequence ID" value="NZ_CP110232.1"/>
</dbReference>
<protein>
    <recommendedName>
        <fullName evidence="4">Aldehyde dehydrogenase</fullName>
    </recommendedName>
</protein>
<evidence type="ECO:0000256" key="4">
    <source>
        <dbReference type="PIRNR" id="PIRNR036492"/>
    </source>
</evidence>
<dbReference type="InterPro" id="IPR016162">
    <property type="entry name" value="Ald_DH_N"/>
</dbReference>
<dbReference type="PANTHER" id="PTHR43570:SF16">
    <property type="entry name" value="ALDEHYDE DEHYDROGENASE TYPE III, ISOFORM Q"/>
    <property type="match status" value="1"/>
</dbReference>
<dbReference type="InterPro" id="IPR016161">
    <property type="entry name" value="Ald_DH/histidinol_DH"/>
</dbReference>
<organism evidence="9 10">
    <name type="scientific">Vagococcus intermedius</name>
    <dbReference type="NCBI Taxonomy" id="2991418"/>
    <lineage>
        <taxon>Bacteria</taxon>
        <taxon>Bacillati</taxon>
        <taxon>Bacillota</taxon>
        <taxon>Bacilli</taxon>
        <taxon>Lactobacillales</taxon>
        <taxon>Enterococcaceae</taxon>
        <taxon>Vagococcus</taxon>
    </lineage>
</organism>
<proteinExistence type="inferred from homology"/>
<evidence type="ECO:0000256" key="2">
    <source>
        <dbReference type="ARBA" id="ARBA00023002"/>
    </source>
</evidence>
<feature type="domain" description="Aldehyde dehydrogenase" evidence="8">
    <location>
        <begin position="13"/>
        <end position="429"/>
    </location>
</feature>
<reference evidence="9" key="1">
    <citation type="submission" date="2022-10" db="EMBL/GenBank/DDBJ databases">
        <title>Vagococcus sp. isolated from poultry meat.</title>
        <authorList>
            <person name="Johansson P."/>
            <person name="Bjorkroth J."/>
        </authorList>
    </citation>
    <scope>NUCLEOTIDE SEQUENCE</scope>
    <source>
        <strain evidence="9">STAA11</strain>
    </source>
</reference>
<dbReference type="PROSITE" id="PS00687">
    <property type="entry name" value="ALDEHYDE_DEHYDR_GLU"/>
    <property type="match status" value="1"/>
</dbReference>
<keyword evidence="2 4" id="KW-0560">Oxidoreductase</keyword>
<dbReference type="Proteomes" id="UP001179647">
    <property type="component" value="Chromosome"/>
</dbReference>
<feature type="active site" evidence="5">
    <location>
        <position position="242"/>
    </location>
</feature>
<dbReference type="PIRSF" id="PIRSF036492">
    <property type="entry name" value="ALDH"/>
    <property type="match status" value="1"/>
</dbReference>
<dbReference type="AlphaFoldDB" id="A0AAF0I7B1"/>
<dbReference type="FunFam" id="3.40.605.10:FF:000004">
    <property type="entry name" value="Aldehyde dehydrogenase"/>
    <property type="match status" value="1"/>
</dbReference>
<evidence type="ECO:0000256" key="5">
    <source>
        <dbReference type="PIRSR" id="PIRSR036492-1"/>
    </source>
</evidence>
<evidence type="ECO:0000256" key="6">
    <source>
        <dbReference type="PROSITE-ProRule" id="PRU10007"/>
    </source>
</evidence>
<dbReference type="FunFam" id="3.40.309.10:FF:000003">
    <property type="entry name" value="Aldehyde dehydrogenase"/>
    <property type="match status" value="1"/>
</dbReference>
<accession>A0AAF0I7B1</accession>
<keyword evidence="10" id="KW-1185">Reference proteome</keyword>
<dbReference type="Pfam" id="PF00171">
    <property type="entry name" value="Aldedh"/>
    <property type="match status" value="1"/>
</dbReference>
<keyword evidence="3" id="KW-0520">NAD</keyword>
<comment type="similarity">
    <text evidence="1 4 7">Belongs to the aldehyde dehydrogenase family.</text>
</comment>
<feature type="active site" evidence="5 6">
    <location>
        <position position="208"/>
    </location>
</feature>
<gene>
    <name evidence="9" type="ORF">OL234_09655</name>
</gene>
<evidence type="ECO:0000256" key="1">
    <source>
        <dbReference type="ARBA" id="ARBA00009986"/>
    </source>
</evidence>